<dbReference type="AlphaFoldDB" id="A0A4Z2JF92"/>
<feature type="region of interest" description="Disordered" evidence="1">
    <location>
        <begin position="1"/>
        <end position="38"/>
    </location>
</feature>
<organism evidence="2 3">
    <name type="scientific">Liparis tanakae</name>
    <name type="common">Tanaka's snailfish</name>
    <dbReference type="NCBI Taxonomy" id="230148"/>
    <lineage>
        <taxon>Eukaryota</taxon>
        <taxon>Metazoa</taxon>
        <taxon>Chordata</taxon>
        <taxon>Craniata</taxon>
        <taxon>Vertebrata</taxon>
        <taxon>Euteleostomi</taxon>
        <taxon>Actinopterygii</taxon>
        <taxon>Neopterygii</taxon>
        <taxon>Teleostei</taxon>
        <taxon>Neoteleostei</taxon>
        <taxon>Acanthomorphata</taxon>
        <taxon>Eupercaria</taxon>
        <taxon>Perciformes</taxon>
        <taxon>Cottioidei</taxon>
        <taxon>Cottales</taxon>
        <taxon>Liparidae</taxon>
        <taxon>Liparis</taxon>
    </lineage>
</organism>
<name>A0A4Z2JF92_9TELE</name>
<gene>
    <name evidence="2" type="ORF">EYF80_001896</name>
</gene>
<protein>
    <submittedName>
        <fullName evidence="2">Uncharacterized protein</fullName>
    </submittedName>
</protein>
<evidence type="ECO:0000313" key="2">
    <source>
        <dbReference type="EMBL" id="TNN87932.1"/>
    </source>
</evidence>
<proteinExistence type="predicted"/>
<keyword evidence="3" id="KW-1185">Reference proteome</keyword>
<reference evidence="2 3" key="1">
    <citation type="submission" date="2019-03" db="EMBL/GenBank/DDBJ databases">
        <title>First draft genome of Liparis tanakae, snailfish: a comprehensive survey of snailfish specific genes.</title>
        <authorList>
            <person name="Kim W."/>
            <person name="Song I."/>
            <person name="Jeong J.-H."/>
            <person name="Kim D."/>
            <person name="Kim S."/>
            <person name="Ryu S."/>
            <person name="Song J.Y."/>
            <person name="Lee S.K."/>
        </authorList>
    </citation>
    <scope>NUCLEOTIDE SEQUENCE [LARGE SCALE GENOMIC DNA]</scope>
    <source>
        <tissue evidence="2">Muscle</tissue>
    </source>
</reference>
<comment type="caution">
    <text evidence="2">The sequence shown here is derived from an EMBL/GenBank/DDBJ whole genome shotgun (WGS) entry which is preliminary data.</text>
</comment>
<evidence type="ECO:0000256" key="1">
    <source>
        <dbReference type="SAM" id="MobiDB-lite"/>
    </source>
</evidence>
<accession>A0A4Z2JF92</accession>
<evidence type="ECO:0000313" key="3">
    <source>
        <dbReference type="Proteomes" id="UP000314294"/>
    </source>
</evidence>
<feature type="compositionally biased region" description="Basic and acidic residues" evidence="1">
    <location>
        <begin position="1"/>
        <end position="13"/>
    </location>
</feature>
<feature type="compositionally biased region" description="Basic and acidic residues" evidence="1">
    <location>
        <begin position="23"/>
        <end position="38"/>
    </location>
</feature>
<sequence>MRKVPKGNEEGSKGKRGRKERKRGGEQKQKLKREDQKKNTWLTAHISRVVNRERSVAVWQNKTDVNKPDDTCLREKMSLQPEAPRAEAVLTGLWGSSSDYFTVTHQAVVTAPSRRCQPITSQLCVNDVGIKGLVTTTCSASAFPRKCQMFPKTDRRVAQRGPRRGVRCPSVKHDVSLKTGLSVSQWQNE</sequence>
<dbReference type="EMBL" id="SRLO01000008">
    <property type="protein sequence ID" value="TNN87932.1"/>
    <property type="molecule type" value="Genomic_DNA"/>
</dbReference>
<dbReference type="Proteomes" id="UP000314294">
    <property type="component" value="Unassembled WGS sequence"/>
</dbReference>